<dbReference type="PROSITE" id="PS50297">
    <property type="entry name" value="ANK_REP_REGION"/>
    <property type="match status" value="1"/>
</dbReference>
<feature type="repeat" description="ANK" evidence="1">
    <location>
        <begin position="89"/>
        <end position="121"/>
    </location>
</feature>
<dbReference type="Proteomes" id="UP001251528">
    <property type="component" value="Unassembled WGS sequence"/>
</dbReference>
<comment type="caution">
    <text evidence="2">The sequence shown here is derived from an EMBL/GenBank/DDBJ whole genome shotgun (WGS) entry which is preliminary data.</text>
</comment>
<gene>
    <name evidence="2" type="ORF">QQS21_004395</name>
</gene>
<dbReference type="Pfam" id="PF00023">
    <property type="entry name" value="Ank"/>
    <property type="match status" value="1"/>
</dbReference>
<dbReference type="SUPFAM" id="SSF48403">
    <property type="entry name" value="Ankyrin repeat"/>
    <property type="match status" value="1"/>
</dbReference>
<dbReference type="Gene3D" id="1.25.40.20">
    <property type="entry name" value="Ankyrin repeat-containing domain"/>
    <property type="match status" value="1"/>
</dbReference>
<evidence type="ECO:0008006" key="4">
    <source>
        <dbReference type="Google" id="ProtNLM"/>
    </source>
</evidence>
<keyword evidence="1" id="KW-0040">ANK repeat</keyword>
<keyword evidence="3" id="KW-1185">Reference proteome</keyword>
<dbReference type="InterPro" id="IPR002110">
    <property type="entry name" value="Ankyrin_rpt"/>
</dbReference>
<reference evidence="2" key="1">
    <citation type="submission" date="2023-06" db="EMBL/GenBank/DDBJ databases">
        <title>Conoideocrella luteorostrata (Hypocreales: Clavicipitaceae), a potential biocontrol fungus for elongate hemlock scale in United States Christmas tree production areas.</title>
        <authorList>
            <person name="Barrett H."/>
            <person name="Lovett B."/>
            <person name="Macias A.M."/>
            <person name="Stajich J.E."/>
            <person name="Kasson M.T."/>
        </authorList>
    </citation>
    <scope>NUCLEOTIDE SEQUENCE</scope>
    <source>
        <strain evidence="2">ARSEF 14590</strain>
    </source>
</reference>
<dbReference type="AlphaFoldDB" id="A0AAJ0FUR0"/>
<sequence length="131" mass="14453">MARYAAEIWTSYAVLAQTSENLVPAIVRSLEAEATFQRWAHLYQADVYWNHYPGPPRGSRLYYICFEGLMANTIDLIHNGADVNTQGGYYGSVLQAASYRGHQEIVQLLLDEGADVNAQGGYYGSALQAAS</sequence>
<dbReference type="InterPro" id="IPR036770">
    <property type="entry name" value="Ankyrin_rpt-contain_sf"/>
</dbReference>
<accession>A0AAJ0FUR0</accession>
<evidence type="ECO:0000313" key="3">
    <source>
        <dbReference type="Proteomes" id="UP001251528"/>
    </source>
</evidence>
<organism evidence="2 3">
    <name type="scientific">Conoideocrella luteorostrata</name>
    <dbReference type="NCBI Taxonomy" id="1105319"/>
    <lineage>
        <taxon>Eukaryota</taxon>
        <taxon>Fungi</taxon>
        <taxon>Dikarya</taxon>
        <taxon>Ascomycota</taxon>
        <taxon>Pezizomycotina</taxon>
        <taxon>Sordariomycetes</taxon>
        <taxon>Hypocreomycetidae</taxon>
        <taxon>Hypocreales</taxon>
        <taxon>Clavicipitaceae</taxon>
        <taxon>Conoideocrella</taxon>
    </lineage>
</organism>
<dbReference type="EMBL" id="JASWJB010000064">
    <property type="protein sequence ID" value="KAK2603444.1"/>
    <property type="molecule type" value="Genomic_DNA"/>
</dbReference>
<protein>
    <recommendedName>
        <fullName evidence="4">Ankyrin</fullName>
    </recommendedName>
</protein>
<evidence type="ECO:0000256" key="1">
    <source>
        <dbReference type="PROSITE-ProRule" id="PRU00023"/>
    </source>
</evidence>
<dbReference type="PROSITE" id="PS50088">
    <property type="entry name" value="ANK_REPEAT"/>
    <property type="match status" value="1"/>
</dbReference>
<proteinExistence type="predicted"/>
<evidence type="ECO:0000313" key="2">
    <source>
        <dbReference type="EMBL" id="KAK2603444.1"/>
    </source>
</evidence>
<name>A0AAJ0FUR0_9HYPO</name>